<dbReference type="PANTHER" id="PTHR47707">
    <property type="entry name" value="8-OXO-DGTP DIPHOSPHATASE"/>
    <property type="match status" value="1"/>
</dbReference>
<accession>A0A381NIQ4</accession>
<keyword evidence="3" id="KW-0515">Mutator protein</keyword>
<organism evidence="13">
    <name type="scientific">marine metagenome</name>
    <dbReference type="NCBI Taxonomy" id="408172"/>
    <lineage>
        <taxon>unclassified sequences</taxon>
        <taxon>metagenomes</taxon>
        <taxon>ecological metagenomes</taxon>
    </lineage>
</organism>
<sequence>MRSKEVTIVSALALIDNDKKILLNKRPENKFMSGFWEFPGGKKEKNETPSECLIREIKEEIGINIKDSDLSPITFATYEYDDFSILLLLFSCREWNGILVAKENQELGWFSPLDLYKLELLPADKGLIPYLEELVN</sequence>
<dbReference type="AlphaFoldDB" id="A0A381NIQ4"/>
<dbReference type="CDD" id="cd03425">
    <property type="entry name" value="NUDIX_MutT_NudA_like"/>
    <property type="match status" value="1"/>
</dbReference>
<evidence type="ECO:0000256" key="6">
    <source>
        <dbReference type="ARBA" id="ARBA00022763"/>
    </source>
</evidence>
<evidence type="ECO:0000256" key="11">
    <source>
        <dbReference type="ARBA" id="ARBA00038905"/>
    </source>
</evidence>
<dbReference type="GO" id="GO:0044716">
    <property type="term" value="F:8-oxo-GDP phosphatase activity"/>
    <property type="evidence" value="ECO:0007669"/>
    <property type="project" value="TreeGrafter"/>
</dbReference>
<evidence type="ECO:0000256" key="7">
    <source>
        <dbReference type="ARBA" id="ARBA00022801"/>
    </source>
</evidence>
<proteinExistence type="inferred from homology"/>
<name>A0A381NIQ4_9ZZZZ</name>
<keyword evidence="8" id="KW-0460">Magnesium</keyword>
<dbReference type="GO" id="GO:0008413">
    <property type="term" value="F:8-oxo-7,8-dihydroguanosine triphosphate pyrophosphatase activity"/>
    <property type="evidence" value="ECO:0007669"/>
    <property type="project" value="TreeGrafter"/>
</dbReference>
<dbReference type="GO" id="GO:0046872">
    <property type="term" value="F:metal ion binding"/>
    <property type="evidence" value="ECO:0007669"/>
    <property type="project" value="UniProtKB-KW"/>
</dbReference>
<dbReference type="GO" id="GO:0035539">
    <property type="term" value="F:8-oxo-7,8-dihydrodeoxyguanosine triphosphate pyrophosphatase activity"/>
    <property type="evidence" value="ECO:0007669"/>
    <property type="project" value="UniProtKB-EC"/>
</dbReference>
<dbReference type="GO" id="GO:0006260">
    <property type="term" value="P:DNA replication"/>
    <property type="evidence" value="ECO:0007669"/>
    <property type="project" value="UniProtKB-KW"/>
</dbReference>
<dbReference type="PROSITE" id="PS00893">
    <property type="entry name" value="NUDIX_BOX"/>
    <property type="match status" value="1"/>
</dbReference>
<dbReference type="SUPFAM" id="SSF55811">
    <property type="entry name" value="Nudix"/>
    <property type="match status" value="1"/>
</dbReference>
<evidence type="ECO:0000256" key="3">
    <source>
        <dbReference type="ARBA" id="ARBA00022457"/>
    </source>
</evidence>
<evidence type="ECO:0000256" key="10">
    <source>
        <dbReference type="ARBA" id="ARBA00035861"/>
    </source>
</evidence>
<evidence type="ECO:0000256" key="4">
    <source>
        <dbReference type="ARBA" id="ARBA00022705"/>
    </source>
</evidence>
<reference evidence="13" key="1">
    <citation type="submission" date="2018-05" db="EMBL/GenBank/DDBJ databases">
        <authorList>
            <person name="Lanie J.A."/>
            <person name="Ng W.-L."/>
            <person name="Kazmierczak K.M."/>
            <person name="Andrzejewski T.M."/>
            <person name="Davidsen T.M."/>
            <person name="Wayne K.J."/>
            <person name="Tettelin H."/>
            <person name="Glass J.I."/>
            <person name="Rusch D."/>
            <person name="Podicherti R."/>
            <person name="Tsui H.-C.T."/>
            <person name="Winkler M.E."/>
        </authorList>
    </citation>
    <scope>NUCLEOTIDE SEQUENCE</scope>
</reference>
<dbReference type="InterPro" id="IPR047127">
    <property type="entry name" value="MutT-like"/>
</dbReference>
<comment type="catalytic activity">
    <reaction evidence="10">
        <text>8-oxo-dGTP + H2O = 8-oxo-dGMP + diphosphate + H(+)</text>
        <dbReference type="Rhea" id="RHEA:31575"/>
        <dbReference type="ChEBI" id="CHEBI:15377"/>
        <dbReference type="ChEBI" id="CHEBI:15378"/>
        <dbReference type="ChEBI" id="CHEBI:33019"/>
        <dbReference type="ChEBI" id="CHEBI:63224"/>
        <dbReference type="ChEBI" id="CHEBI:77896"/>
        <dbReference type="EC" id="3.6.1.55"/>
    </reaction>
</comment>
<dbReference type="Gene3D" id="3.90.79.10">
    <property type="entry name" value="Nucleoside Triphosphate Pyrophosphohydrolase"/>
    <property type="match status" value="1"/>
</dbReference>
<gene>
    <name evidence="13" type="ORF">METZ01_LOCUS7289</name>
</gene>
<protein>
    <recommendedName>
        <fullName evidence="11">8-oxo-dGTP diphosphatase</fullName>
        <ecNumber evidence="11">3.6.1.55</ecNumber>
    </recommendedName>
</protein>
<comment type="cofactor">
    <cofactor evidence="1">
        <name>Mg(2+)</name>
        <dbReference type="ChEBI" id="CHEBI:18420"/>
    </cofactor>
</comment>
<dbReference type="InterPro" id="IPR020476">
    <property type="entry name" value="Nudix_hydrolase"/>
</dbReference>
<keyword evidence="4" id="KW-0235">DNA replication</keyword>
<dbReference type="InterPro" id="IPR015797">
    <property type="entry name" value="NUDIX_hydrolase-like_dom_sf"/>
</dbReference>
<keyword evidence="7" id="KW-0378">Hydrolase</keyword>
<dbReference type="EMBL" id="UINC01000388">
    <property type="protein sequence ID" value="SUZ54435.1"/>
    <property type="molecule type" value="Genomic_DNA"/>
</dbReference>
<keyword evidence="9" id="KW-0234">DNA repair</keyword>
<keyword evidence="6" id="KW-0227">DNA damage</keyword>
<evidence type="ECO:0000256" key="9">
    <source>
        <dbReference type="ARBA" id="ARBA00023204"/>
    </source>
</evidence>
<dbReference type="GO" id="GO:0006281">
    <property type="term" value="P:DNA repair"/>
    <property type="evidence" value="ECO:0007669"/>
    <property type="project" value="UniProtKB-KW"/>
</dbReference>
<evidence type="ECO:0000256" key="1">
    <source>
        <dbReference type="ARBA" id="ARBA00001946"/>
    </source>
</evidence>
<dbReference type="PANTHER" id="PTHR47707:SF1">
    <property type="entry name" value="NUDIX HYDROLASE FAMILY PROTEIN"/>
    <property type="match status" value="1"/>
</dbReference>
<comment type="similarity">
    <text evidence="2">Belongs to the Nudix hydrolase family.</text>
</comment>
<evidence type="ECO:0000259" key="12">
    <source>
        <dbReference type="PROSITE" id="PS51462"/>
    </source>
</evidence>
<dbReference type="PROSITE" id="PS51462">
    <property type="entry name" value="NUDIX"/>
    <property type="match status" value="1"/>
</dbReference>
<dbReference type="Pfam" id="PF00293">
    <property type="entry name" value="NUDIX"/>
    <property type="match status" value="1"/>
</dbReference>
<dbReference type="PRINTS" id="PR00502">
    <property type="entry name" value="NUDIXFAMILY"/>
</dbReference>
<evidence type="ECO:0000256" key="5">
    <source>
        <dbReference type="ARBA" id="ARBA00022723"/>
    </source>
</evidence>
<dbReference type="EC" id="3.6.1.55" evidence="11"/>
<keyword evidence="5" id="KW-0479">Metal-binding</keyword>
<dbReference type="InterPro" id="IPR000086">
    <property type="entry name" value="NUDIX_hydrolase_dom"/>
</dbReference>
<dbReference type="InterPro" id="IPR020084">
    <property type="entry name" value="NUDIX_hydrolase_CS"/>
</dbReference>
<dbReference type="GO" id="GO:0044715">
    <property type="term" value="F:8-oxo-dGDP phosphatase activity"/>
    <property type="evidence" value="ECO:0007669"/>
    <property type="project" value="TreeGrafter"/>
</dbReference>
<feature type="domain" description="Nudix hydrolase" evidence="12">
    <location>
        <begin position="4"/>
        <end position="135"/>
    </location>
</feature>
<evidence type="ECO:0000256" key="8">
    <source>
        <dbReference type="ARBA" id="ARBA00022842"/>
    </source>
</evidence>
<evidence type="ECO:0000313" key="13">
    <source>
        <dbReference type="EMBL" id="SUZ54435.1"/>
    </source>
</evidence>
<evidence type="ECO:0000256" key="2">
    <source>
        <dbReference type="ARBA" id="ARBA00005582"/>
    </source>
</evidence>